<evidence type="ECO:0000313" key="2">
    <source>
        <dbReference type="Proteomes" id="UP000314294"/>
    </source>
</evidence>
<organism evidence="1 2">
    <name type="scientific">Liparis tanakae</name>
    <name type="common">Tanaka's snailfish</name>
    <dbReference type="NCBI Taxonomy" id="230148"/>
    <lineage>
        <taxon>Eukaryota</taxon>
        <taxon>Metazoa</taxon>
        <taxon>Chordata</taxon>
        <taxon>Craniata</taxon>
        <taxon>Vertebrata</taxon>
        <taxon>Euteleostomi</taxon>
        <taxon>Actinopterygii</taxon>
        <taxon>Neopterygii</taxon>
        <taxon>Teleostei</taxon>
        <taxon>Neoteleostei</taxon>
        <taxon>Acanthomorphata</taxon>
        <taxon>Eupercaria</taxon>
        <taxon>Perciformes</taxon>
        <taxon>Cottioidei</taxon>
        <taxon>Cottales</taxon>
        <taxon>Liparidae</taxon>
        <taxon>Liparis</taxon>
    </lineage>
</organism>
<reference evidence="1 2" key="1">
    <citation type="submission" date="2019-03" db="EMBL/GenBank/DDBJ databases">
        <title>First draft genome of Liparis tanakae, snailfish: a comprehensive survey of snailfish specific genes.</title>
        <authorList>
            <person name="Kim W."/>
            <person name="Song I."/>
            <person name="Jeong J.-H."/>
            <person name="Kim D."/>
            <person name="Kim S."/>
            <person name="Ryu S."/>
            <person name="Song J.Y."/>
            <person name="Lee S.K."/>
        </authorList>
    </citation>
    <scope>NUCLEOTIDE SEQUENCE [LARGE SCALE GENOMIC DNA]</scope>
    <source>
        <tissue evidence="1">Muscle</tissue>
    </source>
</reference>
<sequence length="93" mass="10173">MSRWITLVEVLVGDGERPTWALFVEATADGCCCGVDTNQTSASLQLVSRLTCNGVMSTQRYLPLQEPSTVCTRCRMSQEPPGTTRNHQEPPGT</sequence>
<dbReference type="EMBL" id="SRLO01000095">
    <property type="protein sequence ID" value="TNN76260.1"/>
    <property type="molecule type" value="Genomic_DNA"/>
</dbReference>
<keyword evidence="2" id="KW-1185">Reference proteome</keyword>
<proteinExistence type="predicted"/>
<dbReference type="Proteomes" id="UP000314294">
    <property type="component" value="Unassembled WGS sequence"/>
</dbReference>
<accession>A0A4Z2IEF1</accession>
<dbReference type="AlphaFoldDB" id="A0A4Z2IEF1"/>
<name>A0A4Z2IEF1_9TELE</name>
<protein>
    <submittedName>
        <fullName evidence="1">Uncharacterized protein</fullName>
    </submittedName>
</protein>
<gene>
    <name evidence="1" type="ORF">EYF80_013548</name>
</gene>
<evidence type="ECO:0000313" key="1">
    <source>
        <dbReference type="EMBL" id="TNN76260.1"/>
    </source>
</evidence>
<comment type="caution">
    <text evidence="1">The sequence shown here is derived from an EMBL/GenBank/DDBJ whole genome shotgun (WGS) entry which is preliminary data.</text>
</comment>